<dbReference type="Pfam" id="PF05657">
    <property type="entry name" value="DUF806"/>
    <property type="match status" value="1"/>
</dbReference>
<reference evidence="3 4" key="1">
    <citation type="submission" date="2011-01" db="EMBL/GenBank/DDBJ databases">
        <title>Whole genome sequence of Amphibacillus xylinus NBRC 15112.</title>
        <authorList>
            <person name="Nakazawa H."/>
            <person name="Katano Y."/>
            <person name="Nakamura S."/>
            <person name="Sasagawa M."/>
            <person name="Fukada J."/>
            <person name="Arai T."/>
            <person name="Sasakura N."/>
            <person name="Mochizuki D."/>
            <person name="Hosoyama A."/>
            <person name="Harada K."/>
            <person name="Horikawa H."/>
            <person name="Kato Y."/>
            <person name="Harada T."/>
            <person name="Sasaki K."/>
            <person name="Sekiguchi M."/>
            <person name="Hodoyama M."/>
            <person name="Nishiko R."/>
            <person name="Narita H."/>
            <person name="Hanamaki A."/>
            <person name="Hata C."/>
            <person name="Konno Y."/>
            <person name="Niimura Y."/>
            <person name="Yamazaki S."/>
            <person name="Fujita N."/>
        </authorList>
    </citation>
    <scope>NUCLEOTIDE SEQUENCE [LARGE SCALE GENOMIC DNA]</scope>
    <source>
        <strain evidence="4">ATCC 51415 / DSM 6626 / JCM 7361 / LMG 17667 / NBRC 15112 / Ep01</strain>
    </source>
</reference>
<dbReference type="AlphaFoldDB" id="K0J7C2"/>
<accession>K0J7C2</accession>
<dbReference type="STRING" id="698758.AXY_11360"/>
<evidence type="ECO:0000313" key="3">
    <source>
        <dbReference type="EMBL" id="BAM47268.1"/>
    </source>
</evidence>
<evidence type="ECO:0008006" key="5">
    <source>
        <dbReference type="Google" id="ProtNLM"/>
    </source>
</evidence>
<evidence type="ECO:0000256" key="2">
    <source>
        <dbReference type="SAM" id="Phobius"/>
    </source>
</evidence>
<dbReference type="Proteomes" id="UP000006294">
    <property type="component" value="Chromosome"/>
</dbReference>
<dbReference type="KEGG" id="axl:AXY_11360"/>
<sequence length="174" mass="19676">MKHFLRTYALGLITASLIMGIYVQFFYQEEVEVIVEPITMTESEMIKTLEESGYFIYETEPTNIDSDLTDDKQDVSVDEDITVDEGATEDNLAANNESDESNDDSSFTLIIEPGMTITQVSDYLIAANIIDSRNELANYLINNNYGNNIQIGEFELSRNMTIEEVVDIIAKQNE</sequence>
<gene>
    <name evidence="3" type="ordered locus">AXY_11360</name>
</gene>
<keyword evidence="4" id="KW-1185">Reference proteome</keyword>
<name>K0J7C2_AMPXN</name>
<keyword evidence="2" id="KW-1133">Transmembrane helix</keyword>
<protein>
    <recommendedName>
        <fullName evidence="5">YceG-like family protein</fullName>
    </recommendedName>
</protein>
<dbReference type="RefSeq" id="WP_015009873.1">
    <property type="nucleotide sequence ID" value="NC_018704.1"/>
</dbReference>
<proteinExistence type="predicted"/>
<dbReference type="OrthoDB" id="2691730at2"/>
<dbReference type="Gene3D" id="3.30.1490.480">
    <property type="entry name" value="Endolytic murein transglycosylase"/>
    <property type="match status" value="1"/>
</dbReference>
<organism evidence="3 4">
    <name type="scientific">Amphibacillus xylanus (strain ATCC 51415 / DSM 6626 / JCM 7361 / LMG 17667 / NBRC 15112 / Ep01)</name>
    <dbReference type="NCBI Taxonomy" id="698758"/>
    <lineage>
        <taxon>Bacteria</taxon>
        <taxon>Bacillati</taxon>
        <taxon>Bacillota</taxon>
        <taxon>Bacilli</taxon>
        <taxon>Bacillales</taxon>
        <taxon>Bacillaceae</taxon>
        <taxon>Amphibacillus</taxon>
    </lineage>
</organism>
<dbReference type="eggNOG" id="ENOG5033BFA">
    <property type="taxonomic scope" value="Bacteria"/>
</dbReference>
<dbReference type="EMBL" id="AP012050">
    <property type="protein sequence ID" value="BAM47268.1"/>
    <property type="molecule type" value="Genomic_DNA"/>
</dbReference>
<feature type="transmembrane region" description="Helical" evidence="2">
    <location>
        <begin position="7"/>
        <end position="27"/>
    </location>
</feature>
<keyword evidence="2" id="KW-0472">Membrane</keyword>
<keyword evidence="2" id="KW-0812">Transmembrane</keyword>
<dbReference type="HOGENOM" id="CLU_1536905_0_0_9"/>
<evidence type="ECO:0000313" key="4">
    <source>
        <dbReference type="Proteomes" id="UP000006294"/>
    </source>
</evidence>
<evidence type="ECO:0000256" key="1">
    <source>
        <dbReference type="SAM" id="MobiDB-lite"/>
    </source>
</evidence>
<dbReference type="InterPro" id="IPR008524">
    <property type="entry name" value="DUF806"/>
</dbReference>
<feature type="region of interest" description="Disordered" evidence="1">
    <location>
        <begin position="80"/>
        <end position="104"/>
    </location>
</feature>